<dbReference type="PANTHER" id="PTHR13271">
    <property type="entry name" value="UNCHARACTERIZED PUTATIVE METHYLTRANSFERASE"/>
    <property type="match status" value="1"/>
</dbReference>
<accession>C5DIW3</accession>
<sequence>MSCTLPEDLEGILSFCYDSNIHYAESKLDIKLSALGGLGVFAATDLKPGEVLLRVPKDAVFSASNSSIANLLLEEEIDGMLALNLAFIYEISVFGLRSHWYRYLKSIKLEDQNGLLYLPPSCWPDERKRQLSKTSLDTLFNALEPERDLKTGYEVALDLAQKWHREAGLSLPEGFFDEGDREAQFARFVATAYAVSSRAFEIDSYHESALVPIADLFNHHVSTPDVRFESLYEVCPLCGEMGVCGHSMEEGEMEDEMESEGEEEEGTEGKGDKEDEMEDVTGEDEDEVDAEEEDDQAEEKEDEVGEEGDEADEDGVGADTQNKQNSTSTKELTPQLIQELELEADNLPLPKPKKDTLSNGRTAFDDLDADTCVDIVLARSISKNVEIFNSYGDLSNPLLIARYGFCVPNNPFDTVHLGHEVEKLWRDSKRTLSPRFEWWIDSGFELFMNWTRAMSEEDQSDSDEEQAEAEAPELESDDEQSEASSEAGSDAALPKWQEELCIDHEGTPTSALQALVTILTFPNAKWAKFIKNSHNSGKMWYKMKTLSAPADKAARALLKNLLLSKKQSYTCSPSDLHNEPARVLLSSELEIIDKCLTALKAPAPRT</sequence>
<reference evidence="3 4" key="1">
    <citation type="journal article" date="2009" name="Genome Res.">
        <title>Comparative genomics of protoploid Saccharomycetaceae.</title>
        <authorList>
            <consortium name="The Genolevures Consortium"/>
            <person name="Souciet J.-L."/>
            <person name="Dujon B."/>
            <person name="Gaillardin C."/>
            <person name="Johnston M."/>
            <person name="Baret P.V."/>
            <person name="Cliften P."/>
            <person name="Sherman D.J."/>
            <person name="Weissenbach J."/>
            <person name="Westhof E."/>
            <person name="Wincker P."/>
            <person name="Jubin C."/>
            <person name="Poulain J."/>
            <person name="Barbe V."/>
            <person name="Segurens B."/>
            <person name="Artiguenave F."/>
            <person name="Anthouard V."/>
            <person name="Vacherie B."/>
            <person name="Val M.-E."/>
            <person name="Fulton R.S."/>
            <person name="Minx P."/>
            <person name="Wilson R."/>
            <person name="Durrens P."/>
            <person name="Jean G."/>
            <person name="Marck C."/>
            <person name="Martin T."/>
            <person name="Nikolski M."/>
            <person name="Rolland T."/>
            <person name="Seret M.-L."/>
            <person name="Casaregola S."/>
            <person name="Despons L."/>
            <person name="Fairhead C."/>
            <person name="Fischer G."/>
            <person name="Lafontaine I."/>
            <person name="Leh V."/>
            <person name="Lemaire M."/>
            <person name="de Montigny J."/>
            <person name="Neuveglise C."/>
            <person name="Thierry A."/>
            <person name="Blanc-Lenfle I."/>
            <person name="Bleykasten C."/>
            <person name="Diffels J."/>
            <person name="Fritsch E."/>
            <person name="Frangeul L."/>
            <person name="Goeffon A."/>
            <person name="Jauniaux N."/>
            <person name="Kachouri-Lafond R."/>
            <person name="Payen C."/>
            <person name="Potier S."/>
            <person name="Pribylova L."/>
            <person name="Ozanne C."/>
            <person name="Richard G.-F."/>
            <person name="Sacerdot C."/>
            <person name="Straub M.-L."/>
            <person name="Talla E."/>
        </authorList>
    </citation>
    <scope>NUCLEOTIDE SEQUENCE [LARGE SCALE GENOMIC DNA]</scope>
    <source>
        <strain evidence="4">ATCC 56472 / CBS 6340 / NRRL Y-8284</strain>
    </source>
</reference>
<proteinExistence type="predicted"/>
<dbReference type="OMA" id="EVDAYHE"/>
<evidence type="ECO:0000313" key="4">
    <source>
        <dbReference type="Proteomes" id="UP000002036"/>
    </source>
</evidence>
<feature type="domain" description="SET" evidence="2">
    <location>
        <begin position="19"/>
        <end position="392"/>
    </location>
</feature>
<evidence type="ECO:0000313" key="3">
    <source>
        <dbReference type="EMBL" id="CAR23724.1"/>
    </source>
</evidence>
<feature type="region of interest" description="Disordered" evidence="1">
    <location>
        <begin position="455"/>
        <end position="491"/>
    </location>
</feature>
<dbReference type="STRING" id="559295.C5DIW3"/>
<gene>
    <name evidence="3" type="ordered locus">KLTH0E15664g</name>
</gene>
<dbReference type="PROSITE" id="PS50280">
    <property type="entry name" value="SET"/>
    <property type="match status" value="1"/>
</dbReference>
<name>C5DIW3_LACTC</name>
<dbReference type="RefSeq" id="XP_002554161.1">
    <property type="nucleotide sequence ID" value="XM_002554115.1"/>
</dbReference>
<dbReference type="AlphaFoldDB" id="C5DIW3"/>
<feature type="compositionally biased region" description="Acidic residues" evidence="1">
    <location>
        <begin position="456"/>
        <end position="481"/>
    </location>
</feature>
<dbReference type="eggNOG" id="KOG1337">
    <property type="taxonomic scope" value="Eukaryota"/>
</dbReference>
<dbReference type="KEGG" id="lth:KLTH0E15664g"/>
<dbReference type="GO" id="GO:0016279">
    <property type="term" value="F:protein-lysine N-methyltransferase activity"/>
    <property type="evidence" value="ECO:0007669"/>
    <property type="project" value="TreeGrafter"/>
</dbReference>
<dbReference type="PANTHER" id="PTHR13271:SF128">
    <property type="entry name" value="RIBOSOMAL LYSINE N-METHYLTRANSFERASE 3"/>
    <property type="match status" value="1"/>
</dbReference>
<dbReference type="GO" id="GO:0005634">
    <property type="term" value="C:nucleus"/>
    <property type="evidence" value="ECO:0007669"/>
    <property type="project" value="TreeGrafter"/>
</dbReference>
<dbReference type="Proteomes" id="UP000002036">
    <property type="component" value="Chromosome E"/>
</dbReference>
<dbReference type="FunCoup" id="C5DIW3">
    <property type="interactions" value="172"/>
</dbReference>
<organism evidence="3 4">
    <name type="scientific">Lachancea thermotolerans (strain ATCC 56472 / CBS 6340 / NRRL Y-8284)</name>
    <name type="common">Yeast</name>
    <name type="synonym">Kluyveromyces thermotolerans</name>
    <dbReference type="NCBI Taxonomy" id="559295"/>
    <lineage>
        <taxon>Eukaryota</taxon>
        <taxon>Fungi</taxon>
        <taxon>Dikarya</taxon>
        <taxon>Ascomycota</taxon>
        <taxon>Saccharomycotina</taxon>
        <taxon>Saccharomycetes</taxon>
        <taxon>Saccharomycetales</taxon>
        <taxon>Saccharomycetaceae</taxon>
        <taxon>Lachancea</taxon>
    </lineage>
</organism>
<dbReference type="GeneID" id="8292332"/>
<dbReference type="HOGENOM" id="CLU_033565_1_0_1"/>
<dbReference type="Gene3D" id="3.90.1410.10">
    <property type="entry name" value="set domain protein methyltransferase, domain 1"/>
    <property type="match status" value="1"/>
</dbReference>
<dbReference type="InterPro" id="IPR001214">
    <property type="entry name" value="SET_dom"/>
</dbReference>
<dbReference type="InterPro" id="IPR046341">
    <property type="entry name" value="SET_dom_sf"/>
</dbReference>
<feature type="region of interest" description="Disordered" evidence="1">
    <location>
        <begin position="250"/>
        <end position="332"/>
    </location>
</feature>
<evidence type="ECO:0000256" key="1">
    <source>
        <dbReference type="SAM" id="MobiDB-lite"/>
    </source>
</evidence>
<feature type="compositionally biased region" description="Acidic residues" evidence="1">
    <location>
        <begin position="274"/>
        <end position="316"/>
    </location>
</feature>
<evidence type="ECO:0000259" key="2">
    <source>
        <dbReference type="PROSITE" id="PS50280"/>
    </source>
</evidence>
<dbReference type="InParanoid" id="C5DIW3"/>
<feature type="region of interest" description="Disordered" evidence="1">
    <location>
        <begin position="343"/>
        <end position="362"/>
    </location>
</feature>
<dbReference type="OrthoDB" id="441812at2759"/>
<keyword evidence="4" id="KW-1185">Reference proteome</keyword>
<feature type="compositionally biased region" description="Polar residues" evidence="1">
    <location>
        <begin position="320"/>
        <end position="332"/>
    </location>
</feature>
<feature type="compositionally biased region" description="Acidic residues" evidence="1">
    <location>
        <begin position="250"/>
        <end position="266"/>
    </location>
</feature>
<feature type="compositionally biased region" description="Low complexity" evidence="1">
    <location>
        <begin position="482"/>
        <end position="491"/>
    </location>
</feature>
<dbReference type="InterPro" id="IPR050600">
    <property type="entry name" value="SETD3_SETD6_MTase"/>
</dbReference>
<protein>
    <submittedName>
        <fullName evidence="3">KLTH0E15664p</fullName>
    </submittedName>
</protein>
<dbReference type="CDD" id="cd10527">
    <property type="entry name" value="SET_LSMT"/>
    <property type="match status" value="1"/>
</dbReference>
<dbReference type="EMBL" id="CU928169">
    <property type="protein sequence ID" value="CAR23724.1"/>
    <property type="molecule type" value="Genomic_DNA"/>
</dbReference>
<dbReference type="SUPFAM" id="SSF82199">
    <property type="entry name" value="SET domain"/>
    <property type="match status" value="2"/>
</dbReference>